<keyword evidence="1" id="KW-1133">Transmembrane helix</keyword>
<evidence type="ECO:0000256" key="1">
    <source>
        <dbReference type="SAM" id="Phobius"/>
    </source>
</evidence>
<name>A0A9P7K4S9_9AGAR</name>
<keyword evidence="1" id="KW-0472">Membrane</keyword>
<organism evidence="2 3">
    <name type="scientific">Sphagnurus paluster</name>
    <dbReference type="NCBI Taxonomy" id="117069"/>
    <lineage>
        <taxon>Eukaryota</taxon>
        <taxon>Fungi</taxon>
        <taxon>Dikarya</taxon>
        <taxon>Basidiomycota</taxon>
        <taxon>Agaricomycotina</taxon>
        <taxon>Agaricomycetes</taxon>
        <taxon>Agaricomycetidae</taxon>
        <taxon>Agaricales</taxon>
        <taxon>Tricholomatineae</taxon>
        <taxon>Lyophyllaceae</taxon>
        <taxon>Sphagnurus</taxon>
    </lineage>
</organism>
<evidence type="ECO:0000313" key="2">
    <source>
        <dbReference type="EMBL" id="KAG5635161.1"/>
    </source>
</evidence>
<reference evidence="2" key="1">
    <citation type="submission" date="2021-02" db="EMBL/GenBank/DDBJ databases">
        <authorList>
            <person name="Nieuwenhuis M."/>
            <person name="Van De Peppel L.J.J."/>
        </authorList>
    </citation>
    <scope>NUCLEOTIDE SEQUENCE</scope>
    <source>
        <strain evidence="2">D49</strain>
    </source>
</reference>
<keyword evidence="3" id="KW-1185">Reference proteome</keyword>
<feature type="transmembrane region" description="Helical" evidence="1">
    <location>
        <begin position="12"/>
        <end position="31"/>
    </location>
</feature>
<feature type="transmembrane region" description="Helical" evidence="1">
    <location>
        <begin position="139"/>
        <end position="162"/>
    </location>
</feature>
<dbReference type="EMBL" id="JABCKI010006161">
    <property type="protein sequence ID" value="KAG5635161.1"/>
    <property type="molecule type" value="Genomic_DNA"/>
</dbReference>
<reference evidence="2" key="2">
    <citation type="submission" date="2021-10" db="EMBL/GenBank/DDBJ databases">
        <title>Phylogenomics reveals ancestral predisposition of the termite-cultivated fungus Termitomyces towards a domesticated lifestyle.</title>
        <authorList>
            <person name="Auxier B."/>
            <person name="Grum-Grzhimaylo A."/>
            <person name="Cardenas M.E."/>
            <person name="Lodge J.D."/>
            <person name="Laessoe T."/>
            <person name="Pedersen O."/>
            <person name="Smith M.E."/>
            <person name="Kuyper T.W."/>
            <person name="Franco-Molano E.A."/>
            <person name="Baroni T.J."/>
            <person name="Aanen D.K."/>
        </authorList>
    </citation>
    <scope>NUCLEOTIDE SEQUENCE</scope>
    <source>
        <strain evidence="2">D49</strain>
    </source>
</reference>
<dbReference type="Proteomes" id="UP000717328">
    <property type="component" value="Unassembled WGS sequence"/>
</dbReference>
<evidence type="ECO:0000313" key="3">
    <source>
        <dbReference type="Proteomes" id="UP000717328"/>
    </source>
</evidence>
<protein>
    <submittedName>
        <fullName evidence="2">Uncharacterized protein</fullName>
    </submittedName>
</protein>
<accession>A0A9P7K4S9</accession>
<dbReference type="OrthoDB" id="6499973at2759"/>
<keyword evidence="1" id="KW-0812">Transmembrane</keyword>
<dbReference type="SUPFAM" id="SSF103473">
    <property type="entry name" value="MFS general substrate transporter"/>
    <property type="match status" value="1"/>
</dbReference>
<dbReference type="AlphaFoldDB" id="A0A9P7K4S9"/>
<proteinExistence type="predicted"/>
<sequence>MALLADFVPFSYHLMFGGSALFILCLFMLSLTQPQQYYQAATELAQARQHLEGPSDIPERACVRRNDPGVSLLWLIMYIAELSLKTIENGLSPSFAFYTVPPFLDPSIGMPNEWSVQLVILNATNGVGRVLPNIFARPLGVFNLMIFCMASLGVLVFCMLPVKDIPGTVVFAVLFGFFPGTCES</sequence>
<gene>
    <name evidence="2" type="ORF">H0H81_012187</name>
</gene>
<dbReference type="InterPro" id="IPR036259">
    <property type="entry name" value="MFS_trans_sf"/>
</dbReference>
<comment type="caution">
    <text evidence="2">The sequence shown here is derived from an EMBL/GenBank/DDBJ whole genome shotgun (WGS) entry which is preliminary data.</text>
</comment>